<dbReference type="Proteomes" id="UP000245590">
    <property type="component" value="Unassembled WGS sequence"/>
</dbReference>
<feature type="transmembrane region" description="Helical" evidence="2">
    <location>
        <begin position="84"/>
        <end position="103"/>
    </location>
</feature>
<keyword evidence="4" id="KW-0645">Protease</keyword>
<keyword evidence="2" id="KW-0812">Transmembrane</keyword>
<evidence type="ECO:0000256" key="1">
    <source>
        <dbReference type="SAM" id="MobiDB-lite"/>
    </source>
</evidence>
<evidence type="ECO:0000313" key="4">
    <source>
        <dbReference type="EMBL" id="PWH05449.1"/>
    </source>
</evidence>
<comment type="caution">
    <text evidence="4">The sequence shown here is derived from an EMBL/GenBank/DDBJ whole genome shotgun (WGS) entry which is preliminary data.</text>
</comment>
<evidence type="ECO:0000313" key="5">
    <source>
        <dbReference type="Proteomes" id="UP000245590"/>
    </source>
</evidence>
<feature type="transmembrane region" description="Helical" evidence="2">
    <location>
        <begin position="250"/>
        <end position="270"/>
    </location>
</feature>
<feature type="transmembrane region" description="Helical" evidence="2">
    <location>
        <begin position="282"/>
        <end position="308"/>
    </location>
</feature>
<dbReference type="PANTHER" id="PTHR35797">
    <property type="entry name" value="PROTEASE-RELATED"/>
    <property type="match status" value="1"/>
</dbReference>
<feature type="transmembrane region" description="Helical" evidence="2">
    <location>
        <begin position="123"/>
        <end position="147"/>
    </location>
</feature>
<keyword evidence="2" id="KW-0472">Membrane</keyword>
<feature type="region of interest" description="Disordered" evidence="1">
    <location>
        <begin position="1"/>
        <end position="32"/>
    </location>
</feature>
<dbReference type="InterPro" id="IPR042150">
    <property type="entry name" value="MmRce1-like"/>
</dbReference>
<sequence>MSTSHADPAPTSDRPDPLEPPAAHLSERENSRPRAAVVPPVVHDQVPWKRVGLFILISYAILALFALPFWFLSDGISSPLFTPVIAVGMWAPAIASLILAKGVERTSWRTRVGLRFRGRWRSIVVWSLIAVVAVVVVHALSAVIMVLRGVPGDLTGRTWIEMGTRQVSDMAGTDVPAIAFVLVALVSSLLGLVITFVAALGEEIGWRGWLWPALRPLGRVRAMLVMGAIWGLWHLPIMLIGYNYGGVARYIAIPMFILPCIALSLLFCALTDRAGGNPIPAAWAHSAVNSLGATVLGFVSTAGTGAAIDPLIDTVLGVVGIALVALAGIVIAPWRTRAPIVHGLTTPAHSDRLSA</sequence>
<evidence type="ECO:0000259" key="3">
    <source>
        <dbReference type="Pfam" id="PF02517"/>
    </source>
</evidence>
<dbReference type="GO" id="GO:0080120">
    <property type="term" value="P:CAAX-box protein maturation"/>
    <property type="evidence" value="ECO:0007669"/>
    <property type="project" value="UniProtKB-ARBA"/>
</dbReference>
<gene>
    <name evidence="4" type="ORF">DEO23_12770</name>
</gene>
<keyword evidence="2" id="KW-1133">Transmembrane helix</keyword>
<dbReference type="GO" id="GO:0006508">
    <property type="term" value="P:proteolysis"/>
    <property type="evidence" value="ECO:0007669"/>
    <property type="project" value="UniProtKB-KW"/>
</dbReference>
<dbReference type="PANTHER" id="PTHR35797:SF1">
    <property type="entry name" value="PROTEASE"/>
    <property type="match status" value="1"/>
</dbReference>
<name>A0A2U2RHU9_9MICO</name>
<keyword evidence="5" id="KW-1185">Reference proteome</keyword>
<protein>
    <submittedName>
        <fullName evidence="4">CPBP family intramembrane metalloprotease domain-containing protein</fullName>
    </submittedName>
</protein>
<dbReference type="Pfam" id="PF02517">
    <property type="entry name" value="Rce1-like"/>
    <property type="match status" value="1"/>
</dbReference>
<feature type="transmembrane region" description="Helical" evidence="2">
    <location>
        <begin position="177"/>
        <end position="201"/>
    </location>
</feature>
<dbReference type="EMBL" id="QFKX01000005">
    <property type="protein sequence ID" value="PWH05449.1"/>
    <property type="molecule type" value="Genomic_DNA"/>
</dbReference>
<organism evidence="4 5">
    <name type="scientific">Brachybacterium endophyticum</name>
    <dbReference type="NCBI Taxonomy" id="2182385"/>
    <lineage>
        <taxon>Bacteria</taxon>
        <taxon>Bacillati</taxon>
        <taxon>Actinomycetota</taxon>
        <taxon>Actinomycetes</taxon>
        <taxon>Micrococcales</taxon>
        <taxon>Dermabacteraceae</taxon>
        <taxon>Brachybacterium</taxon>
    </lineage>
</organism>
<reference evidence="4 5" key="1">
    <citation type="submission" date="2018-05" db="EMBL/GenBank/DDBJ databases">
        <title>Brachybacterium sp. M1HQ-2T, whole genome shotgun sequence.</title>
        <authorList>
            <person name="Tuo L."/>
        </authorList>
    </citation>
    <scope>NUCLEOTIDE SEQUENCE [LARGE SCALE GENOMIC DNA]</scope>
    <source>
        <strain evidence="4 5">M1HQ-2</strain>
    </source>
</reference>
<feature type="domain" description="CAAX prenyl protease 2/Lysostaphin resistance protein A-like" evidence="3">
    <location>
        <begin position="189"/>
        <end position="290"/>
    </location>
</feature>
<dbReference type="RefSeq" id="WP_109276413.1">
    <property type="nucleotide sequence ID" value="NZ_QFKX01000005.1"/>
</dbReference>
<keyword evidence="4" id="KW-0378">Hydrolase</keyword>
<accession>A0A2U2RHU9</accession>
<feature type="transmembrane region" description="Helical" evidence="2">
    <location>
        <begin position="314"/>
        <end position="334"/>
    </location>
</feature>
<dbReference type="InterPro" id="IPR003675">
    <property type="entry name" value="Rce1/LyrA-like_dom"/>
</dbReference>
<dbReference type="GO" id="GO:0008237">
    <property type="term" value="F:metallopeptidase activity"/>
    <property type="evidence" value="ECO:0007669"/>
    <property type="project" value="UniProtKB-KW"/>
</dbReference>
<evidence type="ECO:0000256" key="2">
    <source>
        <dbReference type="SAM" id="Phobius"/>
    </source>
</evidence>
<feature type="transmembrane region" description="Helical" evidence="2">
    <location>
        <begin position="51"/>
        <end position="72"/>
    </location>
</feature>
<keyword evidence="4" id="KW-0482">Metalloprotease</keyword>
<proteinExistence type="predicted"/>
<dbReference type="GO" id="GO:0004175">
    <property type="term" value="F:endopeptidase activity"/>
    <property type="evidence" value="ECO:0007669"/>
    <property type="project" value="UniProtKB-ARBA"/>
</dbReference>
<dbReference type="AlphaFoldDB" id="A0A2U2RHU9"/>
<feature type="transmembrane region" description="Helical" evidence="2">
    <location>
        <begin position="222"/>
        <end position="244"/>
    </location>
</feature>
<dbReference type="OrthoDB" id="3693644at2"/>